<evidence type="ECO:0000256" key="1">
    <source>
        <dbReference type="ARBA" id="ARBA00004429"/>
    </source>
</evidence>
<protein>
    <recommendedName>
        <fullName evidence="9">TRAP transporter small permease protein</fullName>
    </recommendedName>
</protein>
<dbReference type="GO" id="GO:0022857">
    <property type="term" value="F:transmembrane transporter activity"/>
    <property type="evidence" value="ECO:0007669"/>
    <property type="project" value="UniProtKB-UniRule"/>
</dbReference>
<keyword evidence="12" id="KW-1185">Reference proteome</keyword>
<dbReference type="GO" id="GO:0005886">
    <property type="term" value="C:plasma membrane"/>
    <property type="evidence" value="ECO:0007669"/>
    <property type="project" value="UniProtKB-SubCell"/>
</dbReference>
<dbReference type="PANTHER" id="PTHR35011:SF2">
    <property type="entry name" value="2,3-DIKETO-L-GULONATE TRAP TRANSPORTER SMALL PERMEASE PROTEIN YIAM"/>
    <property type="match status" value="1"/>
</dbReference>
<evidence type="ECO:0000313" key="11">
    <source>
        <dbReference type="EMBL" id="TDP12986.1"/>
    </source>
</evidence>
<comment type="function">
    <text evidence="9">Part of the tripartite ATP-independent periplasmic (TRAP) transport system.</text>
</comment>
<dbReference type="AlphaFoldDB" id="A0A4R6NB60"/>
<dbReference type="InterPro" id="IPR055348">
    <property type="entry name" value="DctQ"/>
</dbReference>
<gene>
    <name evidence="11" type="ORF">DFR39_101460</name>
</gene>
<keyword evidence="6 9" id="KW-1133">Transmembrane helix</keyword>
<comment type="subunit">
    <text evidence="9">The complex comprises the extracytoplasmic solute receptor protein and the two transmembrane proteins.</text>
</comment>
<dbReference type="EMBL" id="SNXE01000001">
    <property type="protein sequence ID" value="TDP12986.1"/>
    <property type="molecule type" value="Genomic_DNA"/>
</dbReference>
<dbReference type="OrthoDB" id="4964541at2"/>
<keyword evidence="7 9" id="KW-0472">Membrane</keyword>
<feature type="transmembrane region" description="Helical" evidence="9">
    <location>
        <begin position="62"/>
        <end position="82"/>
    </location>
</feature>
<feature type="transmembrane region" description="Helical" evidence="9">
    <location>
        <begin position="160"/>
        <end position="182"/>
    </location>
</feature>
<keyword evidence="4 9" id="KW-0997">Cell inner membrane</keyword>
<keyword evidence="2 9" id="KW-0813">Transport</keyword>
<dbReference type="InterPro" id="IPR007387">
    <property type="entry name" value="TRAP_DctQ"/>
</dbReference>
<accession>A0A4R6NB60</accession>
<name>A0A4R6NB60_9BURK</name>
<evidence type="ECO:0000256" key="9">
    <source>
        <dbReference type="RuleBase" id="RU369079"/>
    </source>
</evidence>
<sequence length="206" mass="22993">MQDPAAPTRQGWARWVQQASGAILALERLALMGLMGLLTLLILLNVVTRYTGMPLYWVDEASVYTVVWLCFVGASAMTRLRLDFAVTLLTDWLSERNARRVKALATFGVLLFGLALLTMCWVWMDPVGIARYGFDAKAYAADSFNFLYTERTQTLNWPSWAVQLVLPLFGIGFTVHAAANLVEDLGLRPRAEIRGFDLGNAEETVN</sequence>
<reference evidence="11 12" key="1">
    <citation type="submission" date="2019-03" db="EMBL/GenBank/DDBJ databases">
        <title>Genomic Encyclopedia of Type Strains, Phase IV (KMG-IV): sequencing the most valuable type-strain genomes for metagenomic binning, comparative biology and taxonomic classification.</title>
        <authorList>
            <person name="Goeker M."/>
        </authorList>
    </citation>
    <scope>NUCLEOTIDE SEQUENCE [LARGE SCALE GENOMIC DNA]</scope>
    <source>
        <strain evidence="11 12">DSM 25082</strain>
    </source>
</reference>
<evidence type="ECO:0000256" key="7">
    <source>
        <dbReference type="ARBA" id="ARBA00023136"/>
    </source>
</evidence>
<feature type="domain" description="Tripartite ATP-independent periplasmic transporters DctQ component" evidence="10">
    <location>
        <begin position="38"/>
        <end position="185"/>
    </location>
</feature>
<evidence type="ECO:0000256" key="3">
    <source>
        <dbReference type="ARBA" id="ARBA00022475"/>
    </source>
</evidence>
<dbReference type="GO" id="GO:0015740">
    <property type="term" value="P:C4-dicarboxylate transport"/>
    <property type="evidence" value="ECO:0007669"/>
    <property type="project" value="TreeGrafter"/>
</dbReference>
<proteinExistence type="inferred from homology"/>
<keyword evidence="3" id="KW-1003">Cell membrane</keyword>
<evidence type="ECO:0000259" key="10">
    <source>
        <dbReference type="Pfam" id="PF04290"/>
    </source>
</evidence>
<dbReference type="PANTHER" id="PTHR35011">
    <property type="entry name" value="2,3-DIKETO-L-GULONATE TRAP TRANSPORTER SMALL PERMEASE PROTEIN YIAM"/>
    <property type="match status" value="1"/>
</dbReference>
<comment type="subcellular location">
    <subcellularLocation>
        <location evidence="1 9">Cell inner membrane</location>
        <topology evidence="1 9">Multi-pass membrane protein</topology>
    </subcellularLocation>
</comment>
<evidence type="ECO:0000256" key="5">
    <source>
        <dbReference type="ARBA" id="ARBA00022692"/>
    </source>
</evidence>
<evidence type="ECO:0000256" key="6">
    <source>
        <dbReference type="ARBA" id="ARBA00022989"/>
    </source>
</evidence>
<feature type="transmembrane region" description="Helical" evidence="9">
    <location>
        <begin position="103"/>
        <end position="124"/>
    </location>
</feature>
<evidence type="ECO:0000313" key="12">
    <source>
        <dbReference type="Proteomes" id="UP000295357"/>
    </source>
</evidence>
<evidence type="ECO:0000256" key="8">
    <source>
        <dbReference type="ARBA" id="ARBA00038436"/>
    </source>
</evidence>
<comment type="similarity">
    <text evidence="8 9">Belongs to the TRAP transporter small permease family.</text>
</comment>
<evidence type="ECO:0000256" key="4">
    <source>
        <dbReference type="ARBA" id="ARBA00022519"/>
    </source>
</evidence>
<organism evidence="11 12">
    <name type="scientific">Roseateles asaccharophilus</name>
    <dbReference type="NCBI Taxonomy" id="582607"/>
    <lineage>
        <taxon>Bacteria</taxon>
        <taxon>Pseudomonadati</taxon>
        <taxon>Pseudomonadota</taxon>
        <taxon>Betaproteobacteria</taxon>
        <taxon>Burkholderiales</taxon>
        <taxon>Sphaerotilaceae</taxon>
        <taxon>Roseateles</taxon>
    </lineage>
</organism>
<dbReference type="RefSeq" id="WP_133601910.1">
    <property type="nucleotide sequence ID" value="NZ_JAUFPJ010000001.1"/>
</dbReference>
<keyword evidence="5 9" id="KW-0812">Transmembrane</keyword>
<dbReference type="Pfam" id="PF04290">
    <property type="entry name" value="DctQ"/>
    <property type="match status" value="1"/>
</dbReference>
<dbReference type="Proteomes" id="UP000295357">
    <property type="component" value="Unassembled WGS sequence"/>
</dbReference>
<evidence type="ECO:0000256" key="2">
    <source>
        <dbReference type="ARBA" id="ARBA00022448"/>
    </source>
</evidence>
<comment type="caution">
    <text evidence="11">The sequence shown here is derived from an EMBL/GenBank/DDBJ whole genome shotgun (WGS) entry which is preliminary data.</text>
</comment>
<feature type="transmembrane region" description="Helical" evidence="9">
    <location>
        <begin position="29"/>
        <end position="50"/>
    </location>
</feature>